<keyword evidence="1" id="KW-0472">Membrane</keyword>
<dbReference type="Pfam" id="PF10825">
    <property type="entry name" value="DUF2752"/>
    <property type="match status" value="1"/>
</dbReference>
<dbReference type="KEGG" id="aey:CDG81_06235"/>
<protein>
    <submittedName>
        <fullName evidence="2">DUF2752 domain-containing protein</fullName>
    </submittedName>
</protein>
<proteinExistence type="predicted"/>
<evidence type="ECO:0000256" key="1">
    <source>
        <dbReference type="SAM" id="Phobius"/>
    </source>
</evidence>
<feature type="transmembrane region" description="Helical" evidence="1">
    <location>
        <begin position="78"/>
        <end position="98"/>
    </location>
</feature>
<evidence type="ECO:0000313" key="2">
    <source>
        <dbReference type="EMBL" id="ASU77974.1"/>
    </source>
</evidence>
<dbReference type="Proteomes" id="UP000215043">
    <property type="component" value="Chromosome"/>
</dbReference>
<sequence length="143" mass="14998">MRWRSLVSPVLTPRRFGPVRTLAVAGGLAAAAALLLISPVGPSCPFKMLGLDGPVCGGTRMLRALLAGDPLRALDLNAFALVVLLPSVVSLFVAGARYELGRARRLWPAGARGTVCAYLLGAGLLLWTVLRNIPVQPFAVLSA</sequence>
<evidence type="ECO:0000313" key="3">
    <source>
        <dbReference type="Proteomes" id="UP000215043"/>
    </source>
</evidence>
<dbReference type="InterPro" id="IPR021215">
    <property type="entry name" value="DUF2752"/>
</dbReference>
<dbReference type="OrthoDB" id="5966662at2"/>
<feature type="transmembrane region" description="Helical" evidence="1">
    <location>
        <begin position="110"/>
        <end position="130"/>
    </location>
</feature>
<dbReference type="EMBL" id="CP022752">
    <property type="protein sequence ID" value="ASU77974.1"/>
    <property type="molecule type" value="Genomic_DNA"/>
</dbReference>
<name>A0A223RQ26_9ACTN</name>
<gene>
    <name evidence="2" type="ORF">CDG81_06235</name>
</gene>
<keyword evidence="1" id="KW-0812">Transmembrane</keyword>
<keyword evidence="1" id="KW-1133">Transmembrane helix</keyword>
<reference evidence="2 3" key="1">
    <citation type="submission" date="2017-08" db="EMBL/GenBank/DDBJ databases">
        <title>The complete genome sequence of moderately halophilic actinomycete Actinopolyspora erythraea YIM 90600, the producer of novel erythromycin, novel actinopolysporins A-C and tubercidin.</title>
        <authorList>
            <person name="Yin M."/>
            <person name="Tang S."/>
        </authorList>
    </citation>
    <scope>NUCLEOTIDE SEQUENCE [LARGE SCALE GENOMIC DNA]</scope>
    <source>
        <strain evidence="2 3">YIM 90600</strain>
    </source>
</reference>
<feature type="transmembrane region" description="Helical" evidence="1">
    <location>
        <begin position="21"/>
        <end position="41"/>
    </location>
</feature>
<accession>A0A223RQ26</accession>
<dbReference type="AlphaFoldDB" id="A0A223RQ26"/>
<organism evidence="2 3">
    <name type="scientific">Actinopolyspora erythraea</name>
    <dbReference type="NCBI Taxonomy" id="414996"/>
    <lineage>
        <taxon>Bacteria</taxon>
        <taxon>Bacillati</taxon>
        <taxon>Actinomycetota</taxon>
        <taxon>Actinomycetes</taxon>
        <taxon>Actinopolysporales</taxon>
        <taxon>Actinopolysporaceae</taxon>
        <taxon>Actinopolyspora</taxon>
    </lineage>
</organism>